<feature type="transmembrane region" description="Helical" evidence="8">
    <location>
        <begin position="956"/>
        <end position="979"/>
    </location>
</feature>
<evidence type="ECO:0000256" key="7">
    <source>
        <dbReference type="ARBA" id="ARBA00023136"/>
    </source>
</evidence>
<evidence type="ECO:0000256" key="5">
    <source>
        <dbReference type="ARBA" id="ARBA00022692"/>
    </source>
</evidence>
<dbReference type="Proteomes" id="UP000484885">
    <property type="component" value="Unassembled WGS sequence"/>
</dbReference>
<feature type="transmembrane region" description="Helical" evidence="8">
    <location>
        <begin position="12"/>
        <end position="30"/>
    </location>
</feature>
<dbReference type="Gene3D" id="3.30.2090.10">
    <property type="entry name" value="Multidrug efflux transporter AcrB TolC docking domain, DN and DC subdomains"/>
    <property type="match status" value="2"/>
</dbReference>
<dbReference type="Pfam" id="PF00873">
    <property type="entry name" value="ACR_tran"/>
    <property type="match status" value="1"/>
</dbReference>
<keyword evidence="5 8" id="KW-0812">Transmembrane</keyword>
<keyword evidence="6 8" id="KW-1133">Transmembrane helix</keyword>
<evidence type="ECO:0000256" key="6">
    <source>
        <dbReference type="ARBA" id="ARBA00022989"/>
    </source>
</evidence>
<dbReference type="InterPro" id="IPR027463">
    <property type="entry name" value="AcrB_DN_DC_subdom"/>
</dbReference>
<gene>
    <name evidence="9" type="ORF">G3I74_00350</name>
</gene>
<reference evidence="9 10" key="1">
    <citation type="submission" date="2020-02" db="EMBL/GenBank/DDBJ databases">
        <authorList>
            <person name="Zhang X.-Y."/>
        </authorList>
    </citation>
    <scope>NUCLEOTIDE SEQUENCE [LARGE SCALE GENOMIC DNA]</scope>
    <source>
        <strain evidence="9 10">C33</strain>
    </source>
</reference>
<evidence type="ECO:0000313" key="9">
    <source>
        <dbReference type="EMBL" id="NDY94184.1"/>
    </source>
</evidence>
<dbReference type="InterPro" id="IPR001036">
    <property type="entry name" value="Acrflvin-R"/>
</dbReference>
<evidence type="ECO:0000256" key="1">
    <source>
        <dbReference type="ARBA" id="ARBA00004429"/>
    </source>
</evidence>
<feature type="transmembrane region" description="Helical" evidence="8">
    <location>
        <begin position="910"/>
        <end position="935"/>
    </location>
</feature>
<feature type="transmembrane region" description="Helical" evidence="8">
    <location>
        <begin position="386"/>
        <end position="410"/>
    </location>
</feature>
<comment type="subcellular location">
    <subcellularLocation>
        <location evidence="1">Cell inner membrane</location>
        <topology evidence="1">Multi-pass membrane protein</topology>
    </subcellularLocation>
</comment>
<dbReference type="SUPFAM" id="SSF82714">
    <property type="entry name" value="Multidrug efflux transporter AcrB TolC docking domain, DN and DC subdomains"/>
    <property type="match status" value="2"/>
</dbReference>
<evidence type="ECO:0000256" key="8">
    <source>
        <dbReference type="SAM" id="Phobius"/>
    </source>
</evidence>
<evidence type="ECO:0000256" key="2">
    <source>
        <dbReference type="ARBA" id="ARBA00022448"/>
    </source>
</evidence>
<evidence type="ECO:0000256" key="3">
    <source>
        <dbReference type="ARBA" id="ARBA00022475"/>
    </source>
</evidence>
<dbReference type="FunFam" id="1.20.1640.10:FF:000001">
    <property type="entry name" value="Efflux pump membrane transporter"/>
    <property type="match status" value="1"/>
</dbReference>
<dbReference type="PRINTS" id="PR00702">
    <property type="entry name" value="ACRIFLAVINRP"/>
</dbReference>
<keyword evidence="2" id="KW-0813">Transport</keyword>
<dbReference type="GO" id="GO:0042910">
    <property type="term" value="F:xenobiotic transmembrane transporter activity"/>
    <property type="evidence" value="ECO:0007669"/>
    <property type="project" value="TreeGrafter"/>
</dbReference>
<dbReference type="RefSeq" id="WP_164208844.1">
    <property type="nucleotide sequence ID" value="NZ_JAAGSC010000023.1"/>
</dbReference>
<protein>
    <submittedName>
        <fullName evidence="9">MMPL family transporter</fullName>
    </submittedName>
</protein>
<feature type="transmembrane region" description="Helical" evidence="8">
    <location>
        <begin position="884"/>
        <end position="904"/>
    </location>
</feature>
<keyword evidence="7 8" id="KW-0472">Membrane</keyword>
<dbReference type="Gene3D" id="3.30.70.1440">
    <property type="entry name" value="Multidrug efflux transporter AcrB pore domain"/>
    <property type="match status" value="1"/>
</dbReference>
<dbReference type="Gene3D" id="3.30.70.1430">
    <property type="entry name" value="Multidrug efflux transporter AcrB pore domain"/>
    <property type="match status" value="2"/>
</dbReference>
<feature type="transmembrane region" description="Helical" evidence="8">
    <location>
        <begin position="334"/>
        <end position="353"/>
    </location>
</feature>
<feature type="transmembrane region" description="Helical" evidence="8">
    <location>
        <begin position="985"/>
        <end position="1013"/>
    </location>
</feature>
<dbReference type="SUPFAM" id="SSF82693">
    <property type="entry name" value="Multidrug efflux transporter AcrB pore domain, PN1, PN2, PC1 and PC2 subdomains"/>
    <property type="match status" value="3"/>
</dbReference>
<evidence type="ECO:0000256" key="4">
    <source>
        <dbReference type="ARBA" id="ARBA00022519"/>
    </source>
</evidence>
<keyword evidence="3" id="KW-1003">Cell membrane</keyword>
<dbReference type="Gene3D" id="1.20.1640.10">
    <property type="entry name" value="Multidrug efflux transporter AcrB transmembrane domain"/>
    <property type="match status" value="2"/>
</dbReference>
<proteinExistence type="predicted"/>
<dbReference type="AlphaFoldDB" id="A0A845UUF9"/>
<keyword evidence="10" id="KW-1185">Reference proteome</keyword>
<feature type="transmembrane region" description="Helical" evidence="8">
    <location>
        <begin position="463"/>
        <end position="486"/>
    </location>
</feature>
<accession>A0A845UUF9</accession>
<dbReference type="GO" id="GO:0005886">
    <property type="term" value="C:plasma membrane"/>
    <property type="evidence" value="ECO:0007669"/>
    <property type="project" value="UniProtKB-SubCell"/>
</dbReference>
<feature type="transmembrane region" description="Helical" evidence="8">
    <location>
        <begin position="360"/>
        <end position="380"/>
    </location>
</feature>
<sequence length="1037" mass="112848">MRFTDVFINKPVLAIVVSLFILLLGLRAIFDLNVRQFPEIQNAVVTVSTTYIGADANLVQGFITTPLEREVAQAEGIDYLVSTSVPGVSVIQAYLRLDANPNDALTEIAAKVNKLRSELPDQAEDSVVELSVGEQVAAMYLSFYSDLLDDSEITDYLVREVEPQLATIPGVQQAEILGAGTFAMRIWLDPERMAAQDVTGLDVRRALQANNVLSAVGRTRGQMVTINLTADTDLQSAEEFRRLVVRGESGSLVRLEDIAEVELGPESFDASVTYNGLDAVFIGVEISPDANALDVIGEVREVWDELIIPRLPEGLEATISYDSAEYIESAIDEVIFTIFLALVIVVLVIYAFLGSARSAIIPALSVPLSLIGTFFLMLLMGFSINLLTLLAMVLAIGIVVDDAIIMLENIERQMENGKSRIDAAIAGARQLAWPIVAMSTTLIAVFLPIGFVGGLTGTLFIEFAFTLAATVVLSGVVALTLAPMMCSRVLRSRRREARPKFAAWLDRRFERLRDGFRSHLHGWLDNRHVLATFGLIVLASCYFLFVTSETELEPPEDSGFMFSILEADPFATLDYLERNTRQLNELGEKTEAIEGIFLINGFGGGQIGATNQAISGIVLKPWDERDVGTHQLLEETVQPFVGRIPGLQSFVVVPPDLPSPGGGGPPVEFVIGSTDSFENLEDFADQLMEKAMESGRFIFVNSDLDIDQPQQDIQIDRDQAALMGVDMAQVSGDLATMLSGGFVGRFAMDNRSYRVIPQVERAERLTPQQVGDFYTRNRDGELVRMAGLIDLEPSVQPQQLKRFQQLNAVTITGVPRPNVSLGEALGILEDAAAEILPRTYSVDYAGQSRQFKTEGQQLVITFFFALIVIFLVLAAQFESFRDSVIMLVTVPMSIAGALIFVSLGLTSLNIYTQVGLLTLIGLIAKHGILIVEFANQLQDEGKSKREAIEEATSIRLRPILMTTAATVLAMIPLLIAAGPGAGSRFAIGLVIASGMTIGTAFTLLVVPAIYLYLARDRSAGEQAADDGQEAKADPVTG</sequence>
<evidence type="ECO:0000313" key="10">
    <source>
        <dbReference type="Proteomes" id="UP000484885"/>
    </source>
</evidence>
<dbReference type="EMBL" id="JAAGSC010000023">
    <property type="protein sequence ID" value="NDY94184.1"/>
    <property type="molecule type" value="Genomic_DNA"/>
</dbReference>
<keyword evidence="4" id="KW-0997">Cell inner membrane</keyword>
<dbReference type="PANTHER" id="PTHR32063:SF14">
    <property type="entry name" value="BLL4319 PROTEIN"/>
    <property type="match status" value="1"/>
</dbReference>
<organism evidence="9 10">
    <name type="scientific">Wenzhouxiangella limi</name>
    <dbReference type="NCBI Taxonomy" id="2707351"/>
    <lineage>
        <taxon>Bacteria</taxon>
        <taxon>Pseudomonadati</taxon>
        <taxon>Pseudomonadota</taxon>
        <taxon>Gammaproteobacteria</taxon>
        <taxon>Chromatiales</taxon>
        <taxon>Wenzhouxiangellaceae</taxon>
        <taxon>Wenzhouxiangella</taxon>
    </lineage>
</organism>
<dbReference type="SUPFAM" id="SSF82866">
    <property type="entry name" value="Multidrug efflux transporter AcrB transmembrane domain"/>
    <property type="match status" value="2"/>
</dbReference>
<name>A0A845UUF9_9GAMM</name>
<feature type="transmembrane region" description="Helical" evidence="8">
    <location>
        <begin position="431"/>
        <end position="451"/>
    </location>
</feature>
<dbReference type="PANTHER" id="PTHR32063">
    <property type="match status" value="1"/>
</dbReference>
<feature type="transmembrane region" description="Helical" evidence="8">
    <location>
        <begin position="858"/>
        <end position="877"/>
    </location>
</feature>
<dbReference type="Gene3D" id="3.30.70.1320">
    <property type="entry name" value="Multidrug efflux transporter AcrB pore domain like"/>
    <property type="match status" value="1"/>
</dbReference>
<feature type="transmembrane region" description="Helical" evidence="8">
    <location>
        <begin position="528"/>
        <end position="545"/>
    </location>
</feature>
<comment type="caution">
    <text evidence="9">The sequence shown here is derived from an EMBL/GenBank/DDBJ whole genome shotgun (WGS) entry which is preliminary data.</text>
</comment>